<reference evidence="10" key="1">
    <citation type="submission" date="2023-10" db="EMBL/GenBank/DDBJ databases">
        <title>Genome assembly of Pristionchus species.</title>
        <authorList>
            <person name="Yoshida K."/>
            <person name="Sommer R.J."/>
        </authorList>
    </citation>
    <scope>NUCLEOTIDE SEQUENCE</scope>
    <source>
        <strain evidence="10">RS5133</strain>
    </source>
</reference>
<dbReference type="GO" id="GO:0061630">
    <property type="term" value="F:ubiquitin protein ligase activity"/>
    <property type="evidence" value="ECO:0007669"/>
    <property type="project" value="UniProtKB-EC"/>
</dbReference>
<evidence type="ECO:0000256" key="5">
    <source>
        <dbReference type="ARBA" id="ARBA00022737"/>
    </source>
</evidence>
<dbReference type="InterPro" id="IPR002867">
    <property type="entry name" value="IBR_dom"/>
</dbReference>
<organism evidence="10 11">
    <name type="scientific">Pristionchus fissidentatus</name>
    <dbReference type="NCBI Taxonomy" id="1538716"/>
    <lineage>
        <taxon>Eukaryota</taxon>
        <taxon>Metazoa</taxon>
        <taxon>Ecdysozoa</taxon>
        <taxon>Nematoda</taxon>
        <taxon>Chromadorea</taxon>
        <taxon>Rhabditida</taxon>
        <taxon>Rhabditina</taxon>
        <taxon>Diplogasteromorpha</taxon>
        <taxon>Diplogasteroidea</taxon>
        <taxon>Neodiplogasteridae</taxon>
        <taxon>Pristionchus</taxon>
    </lineage>
</organism>
<evidence type="ECO:0000256" key="1">
    <source>
        <dbReference type="ARBA" id="ARBA00001798"/>
    </source>
</evidence>
<dbReference type="Pfam" id="PF01485">
    <property type="entry name" value="IBR"/>
    <property type="match status" value="1"/>
</dbReference>
<evidence type="ECO:0000256" key="3">
    <source>
        <dbReference type="ARBA" id="ARBA00022679"/>
    </source>
</evidence>
<dbReference type="Gene3D" id="1.20.120.1750">
    <property type="match status" value="1"/>
</dbReference>
<name>A0AAV5W3S5_9BILA</name>
<evidence type="ECO:0000313" key="10">
    <source>
        <dbReference type="EMBL" id="GMT24564.1"/>
    </source>
</evidence>
<accession>A0AAV5W3S5</accession>
<sequence>MDLENEDRFTHPFSPSCGHLYCNCNSCWLSHISESIHAIKLPAACLNADCCGTVSVASAKSLLNSSSLELYEQTIIDALKSKGSLISCPECKKLHFTARSLHISCSCGSSLCSHCSSVNHFPLGCDAFEQYNTYMKKNDFVSVFSTSSETPIISDLVKCPKCCALMQKSEGCNHMRCKCGSEFCYQCGKGWTSAHYGCKAASFTVSKIALVDVFTSNSKSLLVPSLLAMAIAERVNIM</sequence>
<gene>
    <name evidence="10" type="ORF">PFISCL1PPCAC_15861</name>
</gene>
<dbReference type="GO" id="GO:0016567">
    <property type="term" value="P:protein ubiquitination"/>
    <property type="evidence" value="ECO:0007669"/>
    <property type="project" value="InterPro"/>
</dbReference>
<evidence type="ECO:0000256" key="8">
    <source>
        <dbReference type="ARBA" id="ARBA00022833"/>
    </source>
</evidence>
<dbReference type="CDD" id="cd22584">
    <property type="entry name" value="Rcat_RBR_unk"/>
    <property type="match status" value="1"/>
</dbReference>
<dbReference type="PROSITE" id="PS51873">
    <property type="entry name" value="TRIAD"/>
    <property type="match status" value="1"/>
</dbReference>
<keyword evidence="6" id="KW-0863">Zinc-finger</keyword>
<dbReference type="PANTHER" id="PTHR11685">
    <property type="entry name" value="RBR FAMILY RING FINGER AND IBR DOMAIN-CONTAINING"/>
    <property type="match status" value="1"/>
</dbReference>
<evidence type="ECO:0000313" key="11">
    <source>
        <dbReference type="Proteomes" id="UP001432322"/>
    </source>
</evidence>
<feature type="non-terminal residue" evidence="10">
    <location>
        <position position="238"/>
    </location>
</feature>
<keyword evidence="5" id="KW-0677">Repeat</keyword>
<keyword evidence="3" id="KW-0808">Transferase</keyword>
<comment type="caution">
    <text evidence="10">The sequence shown here is derived from an EMBL/GenBank/DDBJ whole genome shotgun (WGS) entry which is preliminary data.</text>
</comment>
<dbReference type="InterPro" id="IPR031127">
    <property type="entry name" value="E3_UB_ligase_RBR"/>
</dbReference>
<dbReference type="InterPro" id="IPR044066">
    <property type="entry name" value="TRIAD_supradom"/>
</dbReference>
<dbReference type="Proteomes" id="UP001432322">
    <property type="component" value="Unassembled WGS sequence"/>
</dbReference>
<keyword evidence="4" id="KW-0479">Metal-binding</keyword>
<evidence type="ECO:0000256" key="4">
    <source>
        <dbReference type="ARBA" id="ARBA00022723"/>
    </source>
</evidence>
<comment type="catalytic activity">
    <reaction evidence="1">
        <text>[E2 ubiquitin-conjugating enzyme]-S-ubiquitinyl-L-cysteine + [acceptor protein]-L-lysine = [E2 ubiquitin-conjugating enzyme]-L-cysteine + [acceptor protein]-N(6)-ubiquitinyl-L-lysine.</text>
        <dbReference type="EC" id="2.3.2.31"/>
    </reaction>
</comment>
<dbReference type="AlphaFoldDB" id="A0AAV5W3S5"/>
<proteinExistence type="predicted"/>
<dbReference type="EMBL" id="BTSY01000004">
    <property type="protein sequence ID" value="GMT24564.1"/>
    <property type="molecule type" value="Genomic_DNA"/>
</dbReference>
<evidence type="ECO:0000256" key="2">
    <source>
        <dbReference type="ARBA" id="ARBA00012251"/>
    </source>
</evidence>
<evidence type="ECO:0000256" key="7">
    <source>
        <dbReference type="ARBA" id="ARBA00022786"/>
    </source>
</evidence>
<protein>
    <recommendedName>
        <fullName evidence="2">RBR-type E3 ubiquitin transferase</fullName>
        <ecNumber evidence="2">2.3.2.31</ecNumber>
    </recommendedName>
</protein>
<keyword evidence="8" id="KW-0862">Zinc</keyword>
<dbReference type="GO" id="GO:0008270">
    <property type="term" value="F:zinc ion binding"/>
    <property type="evidence" value="ECO:0007669"/>
    <property type="project" value="UniProtKB-KW"/>
</dbReference>
<feature type="domain" description="RING-type" evidence="9">
    <location>
        <begin position="1"/>
        <end position="202"/>
    </location>
</feature>
<keyword evidence="11" id="KW-1185">Reference proteome</keyword>
<dbReference type="EC" id="2.3.2.31" evidence="2"/>
<dbReference type="SUPFAM" id="SSF57850">
    <property type="entry name" value="RING/U-box"/>
    <property type="match status" value="3"/>
</dbReference>
<dbReference type="SMART" id="SM00647">
    <property type="entry name" value="IBR"/>
    <property type="match status" value="2"/>
</dbReference>
<evidence type="ECO:0000256" key="6">
    <source>
        <dbReference type="ARBA" id="ARBA00022771"/>
    </source>
</evidence>
<keyword evidence="7" id="KW-0833">Ubl conjugation pathway</keyword>
<evidence type="ECO:0000259" key="9">
    <source>
        <dbReference type="PROSITE" id="PS51873"/>
    </source>
</evidence>